<sequence length="78" mass="8185">MKAILLICLLLVSTLFIPSSVSARELADKPSPVTGGTKNPKRPAVPSCGPGASYKSCIPSKSPPKSSCNRYKRNCPPA</sequence>
<protein>
    <submittedName>
        <fullName evidence="3">Uncharacterized protein</fullName>
    </submittedName>
</protein>
<accession>A0A5N6QZH8</accession>
<keyword evidence="2" id="KW-0732">Signal</keyword>
<evidence type="ECO:0000313" key="3">
    <source>
        <dbReference type="EMBL" id="KAE8022132.1"/>
    </source>
</evidence>
<keyword evidence="4" id="KW-1185">Reference proteome</keyword>
<proteinExistence type="predicted"/>
<feature type="signal peptide" evidence="2">
    <location>
        <begin position="1"/>
        <end position="23"/>
    </location>
</feature>
<feature type="chain" id="PRO_5024439641" evidence="2">
    <location>
        <begin position="24"/>
        <end position="78"/>
    </location>
</feature>
<gene>
    <name evidence="3" type="ORF">FH972_007962</name>
</gene>
<evidence type="ECO:0000256" key="2">
    <source>
        <dbReference type="SAM" id="SignalP"/>
    </source>
</evidence>
<evidence type="ECO:0000256" key="1">
    <source>
        <dbReference type="SAM" id="MobiDB-lite"/>
    </source>
</evidence>
<reference evidence="3 4" key="1">
    <citation type="submission" date="2019-06" db="EMBL/GenBank/DDBJ databases">
        <title>A chromosomal-level reference genome of Carpinus fangiana (Coryloideae, Betulaceae).</title>
        <authorList>
            <person name="Yang X."/>
            <person name="Wang Z."/>
            <person name="Zhang L."/>
            <person name="Hao G."/>
            <person name="Liu J."/>
            <person name="Yang Y."/>
        </authorList>
    </citation>
    <scope>NUCLEOTIDE SEQUENCE [LARGE SCALE GENOMIC DNA]</scope>
    <source>
        <strain evidence="3">Cfa_2016G</strain>
        <tissue evidence="3">Leaf</tissue>
    </source>
</reference>
<dbReference type="AlphaFoldDB" id="A0A5N6QZH8"/>
<dbReference type="EMBL" id="CM017323">
    <property type="protein sequence ID" value="KAE8022132.1"/>
    <property type="molecule type" value="Genomic_DNA"/>
</dbReference>
<dbReference type="Proteomes" id="UP000327013">
    <property type="component" value="Chromosome 3"/>
</dbReference>
<organism evidence="3 4">
    <name type="scientific">Carpinus fangiana</name>
    <dbReference type="NCBI Taxonomy" id="176857"/>
    <lineage>
        <taxon>Eukaryota</taxon>
        <taxon>Viridiplantae</taxon>
        <taxon>Streptophyta</taxon>
        <taxon>Embryophyta</taxon>
        <taxon>Tracheophyta</taxon>
        <taxon>Spermatophyta</taxon>
        <taxon>Magnoliopsida</taxon>
        <taxon>eudicotyledons</taxon>
        <taxon>Gunneridae</taxon>
        <taxon>Pentapetalae</taxon>
        <taxon>rosids</taxon>
        <taxon>fabids</taxon>
        <taxon>Fagales</taxon>
        <taxon>Betulaceae</taxon>
        <taxon>Carpinus</taxon>
    </lineage>
</organism>
<feature type="region of interest" description="Disordered" evidence="1">
    <location>
        <begin position="26"/>
        <end position="51"/>
    </location>
</feature>
<evidence type="ECO:0000313" key="4">
    <source>
        <dbReference type="Proteomes" id="UP000327013"/>
    </source>
</evidence>
<name>A0A5N6QZH8_9ROSI</name>